<dbReference type="SUPFAM" id="SSF53335">
    <property type="entry name" value="S-adenosyl-L-methionine-dependent methyltransferases"/>
    <property type="match status" value="1"/>
</dbReference>
<dbReference type="GO" id="GO:0008168">
    <property type="term" value="F:methyltransferase activity"/>
    <property type="evidence" value="ECO:0007669"/>
    <property type="project" value="UniProtKB-KW"/>
</dbReference>
<keyword evidence="3" id="KW-1185">Reference proteome</keyword>
<reference evidence="3" key="1">
    <citation type="submission" date="2023-07" db="EMBL/GenBank/DDBJ databases">
        <title>Thauera sp. CAU 1555 isolated from sand of Yaerae Beach.</title>
        <authorList>
            <person name="Kim W."/>
        </authorList>
    </citation>
    <scope>NUCLEOTIDE SEQUENCE [LARGE SCALE GENOMIC DNA]</scope>
    <source>
        <strain evidence="3">CAU 1555</strain>
    </source>
</reference>
<dbReference type="Pfam" id="PF08241">
    <property type="entry name" value="Methyltransf_11"/>
    <property type="match status" value="1"/>
</dbReference>
<keyword evidence="2" id="KW-0808">Transferase</keyword>
<comment type="caution">
    <text evidence="2">The sequence shown here is derived from an EMBL/GenBank/DDBJ whole genome shotgun (WGS) entry which is preliminary data.</text>
</comment>
<feature type="domain" description="Methyltransferase type 11" evidence="1">
    <location>
        <begin position="90"/>
        <end position="163"/>
    </location>
</feature>
<dbReference type="CDD" id="cd02440">
    <property type="entry name" value="AdoMet_MTases"/>
    <property type="match status" value="1"/>
</dbReference>
<dbReference type="GO" id="GO:0032259">
    <property type="term" value="P:methylation"/>
    <property type="evidence" value="ECO:0007669"/>
    <property type="project" value="UniProtKB-KW"/>
</dbReference>
<sequence length="240" mass="26050">MTAAFRKRLLDAATAPYRPAGHFAWHFARGKLSRDPVFFSFLSDGLLPAECRIVDLGCGQALLSNLLTAAHRLHAAGDWPADWPAPPVLHAYRGIELMEKDVARARPALPAVAEVVQGDIRHAAFGDANVAIILDSLHYIDRAAQDAVLTRVRDTLRPGGTLLMRVGDAAAGLPFKLCMWVDRTVTFVRGHRLGELHCRPAADWQAGLEALGFSVRTMPMDAGTPFANTLLACRLDAPGE</sequence>
<dbReference type="Proteomes" id="UP000603602">
    <property type="component" value="Unassembled WGS sequence"/>
</dbReference>
<protein>
    <submittedName>
        <fullName evidence="2">Class I SAM-dependent methyltransferase</fullName>
    </submittedName>
</protein>
<keyword evidence="2" id="KW-0489">Methyltransferase</keyword>
<dbReference type="RefSeq" id="WP_187718946.1">
    <property type="nucleotide sequence ID" value="NZ_JACTAH010000002.1"/>
</dbReference>
<evidence type="ECO:0000313" key="2">
    <source>
        <dbReference type="EMBL" id="MBD8504174.1"/>
    </source>
</evidence>
<gene>
    <name evidence="2" type="ORF">IFO67_14855</name>
</gene>
<dbReference type="InterPro" id="IPR013216">
    <property type="entry name" value="Methyltransf_11"/>
</dbReference>
<proteinExistence type="predicted"/>
<dbReference type="EMBL" id="JACYTO010000002">
    <property type="protein sequence ID" value="MBD8504174.1"/>
    <property type="molecule type" value="Genomic_DNA"/>
</dbReference>
<accession>A0ABR9BCV2</accession>
<evidence type="ECO:0000259" key="1">
    <source>
        <dbReference type="Pfam" id="PF08241"/>
    </source>
</evidence>
<dbReference type="Gene3D" id="3.40.50.150">
    <property type="entry name" value="Vaccinia Virus protein VP39"/>
    <property type="match status" value="1"/>
</dbReference>
<dbReference type="InterPro" id="IPR029063">
    <property type="entry name" value="SAM-dependent_MTases_sf"/>
</dbReference>
<organism evidence="2 3">
    <name type="scientific">Thauera sedimentorum</name>
    <dbReference type="NCBI Taxonomy" id="2767595"/>
    <lineage>
        <taxon>Bacteria</taxon>
        <taxon>Pseudomonadati</taxon>
        <taxon>Pseudomonadota</taxon>
        <taxon>Betaproteobacteria</taxon>
        <taxon>Rhodocyclales</taxon>
        <taxon>Zoogloeaceae</taxon>
        <taxon>Thauera</taxon>
    </lineage>
</organism>
<name>A0ABR9BCV2_9RHOO</name>
<evidence type="ECO:0000313" key="3">
    <source>
        <dbReference type="Proteomes" id="UP000603602"/>
    </source>
</evidence>